<name>A0A3S8U1I5_9RHOB</name>
<feature type="transmembrane region" description="Helical" evidence="1">
    <location>
        <begin position="47"/>
        <end position="70"/>
    </location>
</feature>
<evidence type="ECO:0000313" key="2">
    <source>
        <dbReference type="EMBL" id="AZL57464.1"/>
    </source>
</evidence>
<organism evidence="2 3">
    <name type="scientific">Tabrizicola piscis</name>
    <dbReference type="NCBI Taxonomy" id="2494374"/>
    <lineage>
        <taxon>Bacteria</taxon>
        <taxon>Pseudomonadati</taxon>
        <taxon>Pseudomonadota</taxon>
        <taxon>Alphaproteobacteria</taxon>
        <taxon>Rhodobacterales</taxon>
        <taxon>Paracoccaceae</taxon>
        <taxon>Tabrizicola</taxon>
    </lineage>
</organism>
<keyword evidence="1" id="KW-0472">Membrane</keyword>
<gene>
    <name evidence="2" type="ORF">EI545_00565</name>
</gene>
<proteinExistence type="predicted"/>
<accession>A0A3S8U1I5</accession>
<keyword evidence="3" id="KW-1185">Reference proteome</keyword>
<dbReference type="Proteomes" id="UP000282002">
    <property type="component" value="Chromosome"/>
</dbReference>
<dbReference type="RefSeq" id="WP_125323632.1">
    <property type="nucleotide sequence ID" value="NZ_CP034328.1"/>
</dbReference>
<reference evidence="2 3" key="1">
    <citation type="submission" date="2018-12" db="EMBL/GenBank/DDBJ databases">
        <title>Complete genome sequencing of Tabrizicola sp. K13M18.</title>
        <authorList>
            <person name="Bae J.-W."/>
        </authorList>
    </citation>
    <scope>NUCLEOTIDE SEQUENCE [LARGE SCALE GENOMIC DNA]</scope>
    <source>
        <strain evidence="2 3">K13M18</strain>
    </source>
</reference>
<protein>
    <submittedName>
        <fullName evidence="2">Uncharacterized protein</fullName>
    </submittedName>
</protein>
<feature type="transmembrane region" description="Helical" evidence="1">
    <location>
        <begin position="6"/>
        <end position="26"/>
    </location>
</feature>
<evidence type="ECO:0000313" key="3">
    <source>
        <dbReference type="Proteomes" id="UP000282002"/>
    </source>
</evidence>
<evidence type="ECO:0000256" key="1">
    <source>
        <dbReference type="SAM" id="Phobius"/>
    </source>
</evidence>
<dbReference type="OrthoDB" id="7875737at2"/>
<keyword evidence="1" id="KW-0812">Transmembrane</keyword>
<keyword evidence="1" id="KW-1133">Transmembrane helix</keyword>
<dbReference type="KEGG" id="taw:EI545_00565"/>
<sequence length="71" mass="7240">MQVLIWAGAALTLIGIGGLGYCVLKAMRARRSGLDDAGMRAELQKVVLLNTVALGVSALGLMMVVAGIALG</sequence>
<dbReference type="EMBL" id="CP034328">
    <property type="protein sequence ID" value="AZL57464.1"/>
    <property type="molecule type" value="Genomic_DNA"/>
</dbReference>
<dbReference type="AlphaFoldDB" id="A0A3S8U1I5"/>